<evidence type="ECO:0000259" key="1">
    <source>
        <dbReference type="Pfam" id="PF15977"/>
    </source>
</evidence>
<dbReference type="SUPFAM" id="SSF51206">
    <property type="entry name" value="cAMP-binding domain-like"/>
    <property type="match status" value="1"/>
</dbReference>
<evidence type="ECO:0000313" key="2">
    <source>
        <dbReference type="EMBL" id="CCO21518.1"/>
    </source>
</evidence>
<dbReference type="InterPro" id="IPR018490">
    <property type="entry name" value="cNMP-bd_dom_sf"/>
</dbReference>
<dbReference type="InterPro" id="IPR014710">
    <property type="entry name" value="RmlC-like_jellyroll"/>
</dbReference>
<accession>S0DE68</accession>
<proteinExistence type="predicted"/>
<dbReference type="Gene3D" id="2.60.120.10">
    <property type="entry name" value="Jelly Rolls"/>
    <property type="match status" value="1"/>
</dbReference>
<gene>
    <name evidence="2" type="ORF">BN138_706</name>
</gene>
<dbReference type="InterPro" id="IPR041687">
    <property type="entry name" value="HTH_46"/>
</dbReference>
<feature type="domain" description="IprA winged helix-turn-helix" evidence="1">
    <location>
        <begin position="145"/>
        <end position="211"/>
    </location>
</feature>
<reference evidence="2" key="2">
    <citation type="journal article" date="2013" name="Biotechnol. Biofuels">
        <title>Mining for hemicellulases in the fungus-growing termite Pseudacanthotermes militaris using functional metagenomics.</title>
        <authorList>
            <person name="Bastien G."/>
            <person name="Arnal G."/>
            <person name="Bozonnet S."/>
            <person name="Laguerre S."/>
            <person name="Ferreira F."/>
            <person name="Faure R."/>
            <person name="Henrissat B."/>
            <person name="Lefevre F."/>
            <person name="Robe P."/>
            <person name="Bouchez O."/>
            <person name="Noirot C."/>
            <person name="Dumon C."/>
            <person name="O'Donohue M."/>
        </authorList>
    </citation>
    <scope>NUCLEOTIDE SEQUENCE</scope>
</reference>
<reference evidence="2" key="1">
    <citation type="submission" date="2012-10" db="EMBL/GenBank/DDBJ databases">
        <authorList>
            <person name="Sandrine L."/>
        </authorList>
    </citation>
    <scope>NUCLEOTIDE SEQUENCE</scope>
</reference>
<organism evidence="2">
    <name type="scientific">termite gut metagenome</name>
    <dbReference type="NCBI Taxonomy" id="433724"/>
    <lineage>
        <taxon>unclassified sequences</taxon>
        <taxon>metagenomes</taxon>
        <taxon>organismal metagenomes</taxon>
    </lineage>
</organism>
<dbReference type="EMBL" id="HF548308">
    <property type="protein sequence ID" value="CCO21518.1"/>
    <property type="molecule type" value="Genomic_DNA"/>
</dbReference>
<sequence>MALTDKPETSAPRLSSPYGIELVKHLKPFAEIRLYQPGDKLQMIVDDSPLCYLILEGTVATHRVADDVLLGSVQSPSLVGIANMSRMNIEGYIKALTPCKIGIIPAGKAREIIDKDGLWETLSEHMMMVASRLMAFGQDLSAPTAYEVIRQQLLILMSEDQAIRRDITAEKYIREKTTLSRSRIMRILSDLKTGGYIDIERGRLLKIHKLPEKY</sequence>
<name>S0DE68_9ZZZZ</name>
<protein>
    <submittedName>
        <fullName evidence="2">Putative transcriptional regulator</fullName>
    </submittedName>
</protein>
<dbReference type="Pfam" id="PF15977">
    <property type="entry name" value="HTH_46"/>
    <property type="match status" value="1"/>
</dbReference>
<dbReference type="AlphaFoldDB" id="S0DE68"/>